<dbReference type="InterPro" id="IPR004838">
    <property type="entry name" value="NHTrfase_class1_PyrdxlP-BS"/>
</dbReference>
<dbReference type="InterPro" id="IPR050596">
    <property type="entry name" value="AspAT/PAT-like"/>
</dbReference>
<comment type="caution">
    <text evidence="8">The sequence shown here is derived from an EMBL/GenBank/DDBJ whole genome shotgun (WGS) entry which is preliminary data.</text>
</comment>
<dbReference type="Proteomes" id="UP000731519">
    <property type="component" value="Unassembled WGS sequence"/>
</dbReference>
<evidence type="ECO:0000256" key="4">
    <source>
        <dbReference type="ARBA" id="ARBA00022679"/>
    </source>
</evidence>
<dbReference type="GeneID" id="91406998"/>
<dbReference type="InterPro" id="IPR004839">
    <property type="entry name" value="Aminotransferase_I/II_large"/>
</dbReference>
<keyword evidence="3 6" id="KW-0032">Aminotransferase</keyword>
<dbReference type="PROSITE" id="PS00105">
    <property type="entry name" value="AA_TRANSFER_CLASS_1"/>
    <property type="match status" value="1"/>
</dbReference>
<keyword evidence="4 6" id="KW-0808">Transferase</keyword>
<dbReference type="EMBL" id="ASYR01000034">
    <property type="protein sequence ID" value="KAF0647528.1"/>
    <property type="molecule type" value="Genomic_DNA"/>
</dbReference>
<keyword evidence="10" id="KW-1185">Reference proteome</keyword>
<name>A0ABQ6XPM3_STRFR</name>
<gene>
    <name evidence="9" type="ORF">K701_22425</name>
    <name evidence="8" type="ORF">K701_23135</name>
</gene>
<feature type="domain" description="Aminotransferase class I/classII large" evidence="7">
    <location>
        <begin position="32"/>
        <end position="383"/>
    </location>
</feature>
<evidence type="ECO:0000256" key="5">
    <source>
        <dbReference type="ARBA" id="ARBA00022898"/>
    </source>
</evidence>
<evidence type="ECO:0000313" key="8">
    <source>
        <dbReference type="EMBL" id="KAF0647462.1"/>
    </source>
</evidence>
<dbReference type="SUPFAM" id="SSF53383">
    <property type="entry name" value="PLP-dependent transferases"/>
    <property type="match status" value="1"/>
</dbReference>
<accession>A0ABQ6XPM3</accession>
<dbReference type="CDD" id="cd00609">
    <property type="entry name" value="AAT_like"/>
    <property type="match status" value="1"/>
</dbReference>
<protein>
    <recommendedName>
        <fullName evidence="6">Aminotransferase</fullName>
        <ecNumber evidence="6">2.6.1.-</ecNumber>
    </recommendedName>
</protein>
<evidence type="ECO:0000256" key="6">
    <source>
        <dbReference type="RuleBase" id="RU000481"/>
    </source>
</evidence>
<keyword evidence="5" id="KW-0663">Pyridoxal phosphate</keyword>
<dbReference type="EMBL" id="ASYR01000035">
    <property type="protein sequence ID" value="KAF0647462.1"/>
    <property type="molecule type" value="Genomic_DNA"/>
</dbReference>
<dbReference type="InterPro" id="IPR015424">
    <property type="entry name" value="PyrdxlP-dep_Trfase"/>
</dbReference>
<sequence length="402" mass="41701">MRGRVARRCAEVAPSATVALNDRVQELRARGTDVLDLGGGDPGFDTPRHVAVAASKALLAGFTHYTASRGLPELRQAVAEKLRRDNGVDVDPDTQVLVTPSSKHALFTALTAVLDPGDEVLVPTPGWGSYGAMARLAGAVPVWAELSPRDGFAVTRARLDRHVTARTRALVLNTPHNPTGRVLTAREADAIAGFAAEHDLMIVTDEVYEKIVFSGEHLSIAARRDCADRTVTVNGFSKGYAMPGWRLGYAAGPRDVVAAMLAVHQHTVACAGSFVQAGGVAALRGPQDALREAAAAYAARAALVTRTLNGLPGVVCPPPAGTFYAFADITGTGIPDGDAFAQALLAEAAVAVTPGSAFGPGGRGHVRISFATGAPVLDAALDRLAVFVRDLAPGRAAPSTGM</sequence>
<comment type="similarity">
    <text evidence="2 6">Belongs to the class-I pyridoxal-phosphate-dependent aminotransferase family.</text>
</comment>
<dbReference type="Gene3D" id="3.40.640.10">
    <property type="entry name" value="Type I PLP-dependent aspartate aminotransferase-like (Major domain)"/>
    <property type="match status" value="1"/>
</dbReference>
<comment type="cofactor">
    <cofactor evidence="1 6">
        <name>pyridoxal 5'-phosphate</name>
        <dbReference type="ChEBI" id="CHEBI:597326"/>
    </cofactor>
</comment>
<reference evidence="8 10" key="1">
    <citation type="submission" date="2013-05" db="EMBL/GenBank/DDBJ databases">
        <title>Genome Sequence of Streptomyces fradiae.</title>
        <authorList>
            <person name="Kirby R."/>
        </authorList>
    </citation>
    <scope>NUCLEOTIDE SEQUENCE [LARGE SCALE GENOMIC DNA]</scope>
    <source>
        <strain evidence="8 10">ATCC 10745</strain>
    </source>
</reference>
<evidence type="ECO:0000313" key="10">
    <source>
        <dbReference type="Proteomes" id="UP000731519"/>
    </source>
</evidence>
<proteinExistence type="inferred from homology"/>
<evidence type="ECO:0000256" key="2">
    <source>
        <dbReference type="ARBA" id="ARBA00007441"/>
    </source>
</evidence>
<dbReference type="Gene3D" id="3.90.1150.10">
    <property type="entry name" value="Aspartate Aminotransferase, domain 1"/>
    <property type="match status" value="1"/>
</dbReference>
<dbReference type="RefSeq" id="WP_051838818.1">
    <property type="nucleotide sequence ID" value="NZ_ASYR01000034.1"/>
</dbReference>
<evidence type="ECO:0000313" key="9">
    <source>
        <dbReference type="EMBL" id="KAF0647528.1"/>
    </source>
</evidence>
<dbReference type="Pfam" id="PF00155">
    <property type="entry name" value="Aminotran_1_2"/>
    <property type="match status" value="1"/>
</dbReference>
<evidence type="ECO:0000256" key="1">
    <source>
        <dbReference type="ARBA" id="ARBA00001933"/>
    </source>
</evidence>
<evidence type="ECO:0000256" key="3">
    <source>
        <dbReference type="ARBA" id="ARBA00022576"/>
    </source>
</evidence>
<dbReference type="InterPro" id="IPR015422">
    <property type="entry name" value="PyrdxlP-dep_Trfase_small"/>
</dbReference>
<dbReference type="EC" id="2.6.1.-" evidence="6"/>
<evidence type="ECO:0000259" key="7">
    <source>
        <dbReference type="Pfam" id="PF00155"/>
    </source>
</evidence>
<organism evidence="8 10">
    <name type="scientific">Streptomyces fradiae ATCC 10745 = DSM 40063</name>
    <dbReference type="NCBI Taxonomy" id="1319510"/>
    <lineage>
        <taxon>Bacteria</taxon>
        <taxon>Bacillati</taxon>
        <taxon>Actinomycetota</taxon>
        <taxon>Actinomycetes</taxon>
        <taxon>Kitasatosporales</taxon>
        <taxon>Streptomycetaceae</taxon>
        <taxon>Streptomyces</taxon>
    </lineage>
</organism>
<dbReference type="InterPro" id="IPR015421">
    <property type="entry name" value="PyrdxlP-dep_Trfase_major"/>
</dbReference>
<dbReference type="PANTHER" id="PTHR46383">
    <property type="entry name" value="ASPARTATE AMINOTRANSFERASE"/>
    <property type="match status" value="1"/>
</dbReference>
<dbReference type="PANTHER" id="PTHR46383:SF1">
    <property type="entry name" value="ASPARTATE AMINOTRANSFERASE"/>
    <property type="match status" value="1"/>
</dbReference>